<reference evidence="1" key="1">
    <citation type="submission" date="2023-04" db="EMBL/GenBank/DDBJ databases">
        <title>Draft Genome sequencing of Naganishia species isolated from polar environments using Oxford Nanopore Technology.</title>
        <authorList>
            <person name="Leo P."/>
            <person name="Venkateswaran K."/>
        </authorList>
    </citation>
    <scope>NUCLEOTIDE SEQUENCE</scope>
    <source>
        <strain evidence="1">MNA-CCFEE 5261</strain>
    </source>
</reference>
<organism evidence="1 2">
    <name type="scientific">Naganishia cerealis</name>
    <dbReference type="NCBI Taxonomy" id="610337"/>
    <lineage>
        <taxon>Eukaryota</taxon>
        <taxon>Fungi</taxon>
        <taxon>Dikarya</taxon>
        <taxon>Basidiomycota</taxon>
        <taxon>Agaricomycotina</taxon>
        <taxon>Tremellomycetes</taxon>
        <taxon>Filobasidiales</taxon>
        <taxon>Filobasidiaceae</taxon>
        <taxon>Naganishia</taxon>
    </lineage>
</organism>
<name>A0ACC2UV29_9TREE</name>
<dbReference type="EMBL" id="JASBWR010000165">
    <property type="protein sequence ID" value="KAJ9090657.1"/>
    <property type="molecule type" value="Genomic_DNA"/>
</dbReference>
<sequence length="389" mass="42615">MLKSVVLASLAVSTVLAIPVNLPQKRWTYAKYFDLQGHRGGRGEHIENTLDSFAWGIIDGVTTLEMDTGLTKDGHLVVWHDESIDPTKCLDTAPVFSDDPMYPYVGKYIANLTLAQVKTLDCGSLRLKDFPLQLTLPGTKISTLEEVFEFVDCATDDEILFNIESKVDGDFRNLTRGPEDFVNAMVTLYKSLGPSLIDRITHQSFDWRSLILSKQLLPSLRTSALCDDTTLYKPLSAGTDGNLTTHGKGPSNWLAGIDVDSFNGSTVAERVAQAAASIGADFLSPVATAYASPVADPALPGYIAFTNKTMVDAAHKYGMQIKPWTPDTLNVVKYLLDIGVDGLITDFPLSVRRYLDQRGVYALPALGDATRVQKCLKQHIQLAPSNRTI</sequence>
<gene>
    <name evidence="1" type="ORF">QFC19_009516</name>
</gene>
<dbReference type="Proteomes" id="UP001241377">
    <property type="component" value="Unassembled WGS sequence"/>
</dbReference>
<accession>A0ACC2UV29</accession>
<proteinExistence type="predicted"/>
<protein>
    <submittedName>
        <fullName evidence="1">Uncharacterized protein</fullName>
    </submittedName>
</protein>
<evidence type="ECO:0000313" key="2">
    <source>
        <dbReference type="Proteomes" id="UP001241377"/>
    </source>
</evidence>
<keyword evidence="2" id="KW-1185">Reference proteome</keyword>
<comment type="caution">
    <text evidence="1">The sequence shown here is derived from an EMBL/GenBank/DDBJ whole genome shotgun (WGS) entry which is preliminary data.</text>
</comment>
<evidence type="ECO:0000313" key="1">
    <source>
        <dbReference type="EMBL" id="KAJ9090657.1"/>
    </source>
</evidence>